<dbReference type="Proteomes" id="UP000310477">
    <property type="component" value="Unassembled WGS sequence"/>
</dbReference>
<reference evidence="5 6" key="1">
    <citation type="submission" date="2019-04" db="EMBL/GenBank/DDBJ databases">
        <title>Pedobacter sp. AR-2-6 sp. nov., isolated from Arctic soil.</title>
        <authorList>
            <person name="Dahal R.H."/>
            <person name="Kim D.-U."/>
        </authorList>
    </citation>
    <scope>NUCLEOTIDE SEQUENCE [LARGE SCALE GENOMIC DNA]</scope>
    <source>
        <strain evidence="5 6">AR-2-6</strain>
    </source>
</reference>
<evidence type="ECO:0000313" key="6">
    <source>
        <dbReference type="Proteomes" id="UP000310477"/>
    </source>
</evidence>
<sequence>MKQLFLLLIFCISNNLGINAQDIAPAYPLITHDSYFSIWSFGGNLNTSSTKHWTGKEQSLLGILNVDGKNYRFLGAESKNYKDILATAEDAPHSVSYSLDQQNEKDWFNANFKDANWKKGEAPFGDGENVKTKWTTNDLYYRRKFTVSNLSSHKKYLKLNHDDNVEVYLNGKQIYKRNGWVNQYVYLPIANGILKNGENILSIHVKNTAGGRYLDAGIVEEIPQNASILLAEQTNVKFDATTTAYSFKCGAVNLEVTFTSPLLLNDIKLTATPVSYINYAVKSLDGKPHQVDLYFSASSDIAVNTSNQAVAASQTTANGLAIQKVGTVAQEILKKRGDDLRIDWGYFYVSAPENFKTKQYIAPQSESLTHFISKKYPLNSQYQNAKKLDLVTIVPFGKVSNIVSEKYILLGYDDIKSITYFGEQLPPVYRNDGQTDFVNVLSQANKNYQALKLKCNIFNQKLYSDALNAGGKQYADLCKMAYRQSIAAHKIVYAPNGDLLFLSKENFSNGSINTVDVTYPSAPQYLIYNPELLKGMLNGIFYYSESGKWKKPFPAHDLGTYPLANGQTYGEDMPVEEAGNMIILTAAIAKAEGNANYALKHWDVLKIWSDYLLKEGFDPANQLCTDDFAGHLARNANLSVKAIVALGAYAQLAETLGKKEEAKKVKDAALEMVKKWMELANDGDHYALTFNDKNTWSQKYNLVWDKLLKLNLFPEEVYQKEIKFYLSKQNTYGLPLDSRKTYTKSDWIMWTATLTDNQVDFQKFISPIHRFAAETQSKVPLSDWHETTNGKMIGFQARSVVGGYFIKMLADKWAATDNKNLNK</sequence>
<dbReference type="InterPro" id="IPR032514">
    <property type="entry name" value="GtaA_central"/>
</dbReference>
<feature type="domain" description="DUF4964" evidence="2">
    <location>
        <begin position="24"/>
        <end position="84"/>
    </location>
</feature>
<dbReference type="RefSeq" id="WP_136878273.1">
    <property type="nucleotide sequence ID" value="NZ_SWBO01000013.1"/>
</dbReference>
<feature type="domain" description="Glutaminase A central" evidence="3">
    <location>
        <begin position="471"/>
        <end position="807"/>
    </location>
</feature>
<accession>A0A4U1BZT3</accession>
<dbReference type="InterPro" id="IPR008979">
    <property type="entry name" value="Galactose-bd-like_sf"/>
</dbReference>
<dbReference type="GO" id="GO:0004553">
    <property type="term" value="F:hydrolase activity, hydrolyzing O-glycosyl compounds"/>
    <property type="evidence" value="ECO:0007669"/>
    <property type="project" value="UniProtKB-ARBA"/>
</dbReference>
<feature type="domain" description="Glutaminase A N-terminal" evidence="4">
    <location>
        <begin position="241"/>
        <end position="465"/>
    </location>
</feature>
<dbReference type="Pfam" id="PF16334">
    <property type="entry name" value="DUF4964"/>
    <property type="match status" value="1"/>
</dbReference>
<evidence type="ECO:0000259" key="2">
    <source>
        <dbReference type="Pfam" id="PF16334"/>
    </source>
</evidence>
<dbReference type="PANTHER" id="PTHR31987:SF1">
    <property type="entry name" value="GLUTAMINASE A"/>
    <property type="match status" value="1"/>
</dbReference>
<dbReference type="InterPro" id="IPR033433">
    <property type="entry name" value="GtaA_N"/>
</dbReference>
<dbReference type="SUPFAM" id="SSF48208">
    <property type="entry name" value="Six-hairpin glycosidases"/>
    <property type="match status" value="1"/>
</dbReference>
<gene>
    <name evidence="5" type="ORF">FA045_16945</name>
</gene>
<keyword evidence="1" id="KW-0732">Signal</keyword>
<protein>
    <submittedName>
        <fullName evidence="5">DUF4965 domain-containing protein</fullName>
    </submittedName>
</protein>
<feature type="chain" id="PRO_5021034918" evidence="1">
    <location>
        <begin position="21"/>
        <end position="823"/>
    </location>
</feature>
<dbReference type="AlphaFoldDB" id="A0A4U1BZT3"/>
<dbReference type="SUPFAM" id="SSF49785">
    <property type="entry name" value="Galactose-binding domain-like"/>
    <property type="match status" value="1"/>
</dbReference>
<evidence type="ECO:0000259" key="3">
    <source>
        <dbReference type="Pfam" id="PF16335"/>
    </source>
</evidence>
<dbReference type="InterPro" id="IPR052743">
    <property type="entry name" value="Glutaminase_GtaA"/>
</dbReference>
<dbReference type="Pfam" id="PF17168">
    <property type="entry name" value="DUF5127"/>
    <property type="match status" value="1"/>
</dbReference>
<proteinExistence type="predicted"/>
<dbReference type="Gene3D" id="2.60.120.260">
    <property type="entry name" value="Galactose-binding domain-like"/>
    <property type="match status" value="1"/>
</dbReference>
<dbReference type="OrthoDB" id="175993at2"/>
<dbReference type="GO" id="GO:0005975">
    <property type="term" value="P:carbohydrate metabolic process"/>
    <property type="evidence" value="ECO:0007669"/>
    <property type="project" value="InterPro"/>
</dbReference>
<keyword evidence="6" id="KW-1185">Reference proteome</keyword>
<evidence type="ECO:0000259" key="4">
    <source>
        <dbReference type="Pfam" id="PF17168"/>
    </source>
</evidence>
<comment type="caution">
    <text evidence="5">The sequence shown here is derived from an EMBL/GenBank/DDBJ whole genome shotgun (WGS) entry which is preliminary data.</text>
</comment>
<dbReference type="PANTHER" id="PTHR31987">
    <property type="entry name" value="GLUTAMINASE A-RELATED"/>
    <property type="match status" value="1"/>
</dbReference>
<dbReference type="InterPro" id="IPR032515">
    <property type="entry name" value="DUF4964"/>
</dbReference>
<dbReference type="InterPro" id="IPR008928">
    <property type="entry name" value="6-hairpin_glycosidase_sf"/>
</dbReference>
<evidence type="ECO:0000313" key="5">
    <source>
        <dbReference type="EMBL" id="TKB97243.1"/>
    </source>
</evidence>
<evidence type="ECO:0000256" key="1">
    <source>
        <dbReference type="SAM" id="SignalP"/>
    </source>
</evidence>
<dbReference type="EMBL" id="SWBO01000013">
    <property type="protein sequence ID" value="TKB97243.1"/>
    <property type="molecule type" value="Genomic_DNA"/>
</dbReference>
<organism evidence="5 6">
    <name type="scientific">Pedobacter cryotolerans</name>
    <dbReference type="NCBI Taxonomy" id="2571270"/>
    <lineage>
        <taxon>Bacteria</taxon>
        <taxon>Pseudomonadati</taxon>
        <taxon>Bacteroidota</taxon>
        <taxon>Sphingobacteriia</taxon>
        <taxon>Sphingobacteriales</taxon>
        <taxon>Sphingobacteriaceae</taxon>
        <taxon>Pedobacter</taxon>
    </lineage>
</organism>
<dbReference type="Pfam" id="PF16335">
    <property type="entry name" value="GtaA_6_Hairpin"/>
    <property type="match status" value="1"/>
</dbReference>
<name>A0A4U1BZT3_9SPHI</name>
<feature type="signal peptide" evidence="1">
    <location>
        <begin position="1"/>
        <end position="20"/>
    </location>
</feature>